<dbReference type="EMBL" id="MU267681">
    <property type="protein sequence ID" value="KAH7911364.1"/>
    <property type="molecule type" value="Genomic_DNA"/>
</dbReference>
<sequence length="136" mass="15633">MFFKHLTVFALVIAITSAFVKASCHLDKPVRTNTFDFKIYNEPNCNYNKTNFWRAYSGHFTSFHYGCTTILGDVTKKDIRSYVFTADKNHQLYVYSEPKCRGIPDAIEKNSPIATSLSSKSSQRRMKSFDVYTVSD</sequence>
<accession>A0ACB8AD01</accession>
<evidence type="ECO:0000313" key="2">
    <source>
        <dbReference type="Proteomes" id="UP000790377"/>
    </source>
</evidence>
<keyword evidence="2" id="KW-1185">Reference proteome</keyword>
<gene>
    <name evidence="1" type="ORF">BJ138DRAFT_1150903</name>
</gene>
<reference evidence="1" key="1">
    <citation type="journal article" date="2021" name="New Phytol.">
        <title>Evolutionary innovations through gain and loss of genes in the ectomycorrhizal Boletales.</title>
        <authorList>
            <person name="Wu G."/>
            <person name="Miyauchi S."/>
            <person name="Morin E."/>
            <person name="Kuo A."/>
            <person name="Drula E."/>
            <person name="Varga T."/>
            <person name="Kohler A."/>
            <person name="Feng B."/>
            <person name="Cao Y."/>
            <person name="Lipzen A."/>
            <person name="Daum C."/>
            <person name="Hundley H."/>
            <person name="Pangilinan J."/>
            <person name="Johnson J."/>
            <person name="Barry K."/>
            <person name="LaButti K."/>
            <person name="Ng V."/>
            <person name="Ahrendt S."/>
            <person name="Min B."/>
            <person name="Choi I.G."/>
            <person name="Park H."/>
            <person name="Plett J.M."/>
            <person name="Magnuson J."/>
            <person name="Spatafora J.W."/>
            <person name="Nagy L.G."/>
            <person name="Henrissat B."/>
            <person name="Grigoriev I.V."/>
            <person name="Yang Z.L."/>
            <person name="Xu J."/>
            <person name="Martin F.M."/>
        </authorList>
    </citation>
    <scope>NUCLEOTIDE SEQUENCE</scope>
    <source>
        <strain evidence="1">ATCC 28755</strain>
    </source>
</reference>
<comment type="caution">
    <text evidence="1">The sequence shown here is derived from an EMBL/GenBank/DDBJ whole genome shotgun (WGS) entry which is preliminary data.</text>
</comment>
<protein>
    <submittedName>
        <fullName evidence="1">Uncharacterized protein</fullName>
    </submittedName>
</protein>
<dbReference type="Proteomes" id="UP000790377">
    <property type="component" value="Unassembled WGS sequence"/>
</dbReference>
<organism evidence="1 2">
    <name type="scientific">Hygrophoropsis aurantiaca</name>
    <dbReference type="NCBI Taxonomy" id="72124"/>
    <lineage>
        <taxon>Eukaryota</taxon>
        <taxon>Fungi</taxon>
        <taxon>Dikarya</taxon>
        <taxon>Basidiomycota</taxon>
        <taxon>Agaricomycotina</taxon>
        <taxon>Agaricomycetes</taxon>
        <taxon>Agaricomycetidae</taxon>
        <taxon>Boletales</taxon>
        <taxon>Coniophorineae</taxon>
        <taxon>Hygrophoropsidaceae</taxon>
        <taxon>Hygrophoropsis</taxon>
    </lineage>
</organism>
<evidence type="ECO:0000313" key="1">
    <source>
        <dbReference type="EMBL" id="KAH7911364.1"/>
    </source>
</evidence>
<name>A0ACB8AD01_9AGAM</name>
<proteinExistence type="predicted"/>